<proteinExistence type="predicted"/>
<evidence type="ECO:0000313" key="2">
    <source>
        <dbReference type="EMBL" id="SQB64407.1"/>
    </source>
</evidence>
<dbReference type="EMBL" id="UASJ01000001">
    <property type="protein sequence ID" value="SQB64407.1"/>
    <property type="molecule type" value="Genomic_DNA"/>
</dbReference>
<protein>
    <submittedName>
        <fullName evidence="1">Glycerophosphodiester phosphodiesterase</fullName>
    </submittedName>
</protein>
<dbReference type="EMBL" id="JABCUI010000001">
    <property type="protein sequence ID" value="NMW86936.1"/>
    <property type="molecule type" value="Genomic_DNA"/>
</dbReference>
<dbReference type="RefSeq" id="WP_013189632.1">
    <property type="nucleotide sequence ID" value="NZ_CP068112.1"/>
</dbReference>
<sequence length="239" mass="25072">MKHLASNPFASDCGDLLPGTQRALELAAVKDVGAAQAELFSALQTERLIVEAPVAVSGSCESPTFAGVYAPYGSALPVYSSATRFAELTNPEDRPLLVNPARIALAALATEGFIWLDAPVILGSATQAKPLAKNPEWIHAYAPSIMLGPPALNALASGDNWLPAWEDAGLATLLYSLSAHTGVEIETIAAGPAGGLVVTVRTPDDLDAAKLAVKRFHKSLLRSPEVSPRATYVQLLPVR</sequence>
<evidence type="ECO:0000313" key="1">
    <source>
        <dbReference type="EMBL" id="NMW86936.1"/>
    </source>
</evidence>
<evidence type="ECO:0000313" key="4">
    <source>
        <dbReference type="Proteomes" id="UP000553981"/>
    </source>
</evidence>
<accession>A0A2X2YLB0</accession>
<reference evidence="1 4" key="2">
    <citation type="submission" date="2020-04" db="EMBL/GenBank/DDBJ databases">
        <title>Antimicrobial susceptibility and clonality of vaginal-derived multi-drug resistant Mobiluncus isolates in China.</title>
        <authorList>
            <person name="Zhang X."/>
        </authorList>
    </citation>
    <scope>NUCLEOTIDE SEQUENCE [LARGE SCALE GENOMIC DNA]</scope>
    <source>
        <strain evidence="1 4">19</strain>
    </source>
</reference>
<dbReference type="Proteomes" id="UP000250245">
    <property type="component" value="Unassembled WGS sequence"/>
</dbReference>
<evidence type="ECO:0000313" key="3">
    <source>
        <dbReference type="Proteomes" id="UP000250245"/>
    </source>
</evidence>
<gene>
    <name evidence="1" type="ORF">HHJ67_04125</name>
    <name evidence="2" type="ORF">NCTC11820_00751</name>
</gene>
<dbReference type="GeneID" id="55565940"/>
<reference evidence="2 3" key="1">
    <citation type="submission" date="2018-06" db="EMBL/GenBank/DDBJ databases">
        <authorList>
            <consortium name="Pathogen Informatics"/>
            <person name="Doyle S."/>
        </authorList>
    </citation>
    <scope>NUCLEOTIDE SEQUENCE [LARGE SCALE GENOMIC DNA]</scope>
    <source>
        <strain evidence="2 3">NCTC11820</strain>
    </source>
</reference>
<dbReference type="Proteomes" id="UP000553981">
    <property type="component" value="Unassembled WGS sequence"/>
</dbReference>
<name>A0A2X2YLB0_9ACTO</name>
<dbReference type="AlphaFoldDB" id="A0A2X2YLB0"/>
<organism evidence="2 3">
    <name type="scientific">Mobiluncus curtisii</name>
    <dbReference type="NCBI Taxonomy" id="2051"/>
    <lineage>
        <taxon>Bacteria</taxon>
        <taxon>Bacillati</taxon>
        <taxon>Actinomycetota</taxon>
        <taxon>Actinomycetes</taxon>
        <taxon>Actinomycetales</taxon>
        <taxon>Actinomycetaceae</taxon>
        <taxon>Mobiluncus</taxon>
    </lineage>
</organism>